<dbReference type="PRINTS" id="PR00069">
    <property type="entry name" value="ALDKETRDTASE"/>
</dbReference>
<dbReference type="Proteomes" id="UP001652626">
    <property type="component" value="Chromosome 29"/>
</dbReference>
<keyword evidence="3" id="KW-1185">Reference proteome</keyword>
<evidence type="ECO:0000259" key="2">
    <source>
        <dbReference type="Pfam" id="PF00248"/>
    </source>
</evidence>
<protein>
    <submittedName>
        <fullName evidence="4">Myb-like protein X</fullName>
    </submittedName>
</protein>
<dbReference type="SUPFAM" id="SSF51430">
    <property type="entry name" value="NAD(P)-linked oxidoreductase"/>
    <property type="match status" value="1"/>
</dbReference>
<feature type="compositionally biased region" description="Basic and acidic residues" evidence="1">
    <location>
        <begin position="133"/>
        <end position="154"/>
    </location>
</feature>
<dbReference type="InterPro" id="IPR036812">
    <property type="entry name" value="NAD(P)_OxRdtase_dom_sf"/>
</dbReference>
<dbReference type="RefSeq" id="XP_064075876.1">
    <property type="nucleotide sequence ID" value="XM_064219806.1"/>
</dbReference>
<evidence type="ECO:0000313" key="4">
    <source>
        <dbReference type="RefSeq" id="XP_064075876.1"/>
    </source>
</evidence>
<dbReference type="PROSITE" id="PS00798">
    <property type="entry name" value="ALDOKETO_REDUCTASE_1"/>
    <property type="match status" value="1"/>
</dbReference>
<dbReference type="PANTHER" id="PTHR11732">
    <property type="entry name" value="ALDO/KETO REDUCTASE"/>
    <property type="match status" value="1"/>
</dbReference>
<reference evidence="4" key="1">
    <citation type="submission" date="2025-08" db="UniProtKB">
        <authorList>
            <consortium name="RefSeq"/>
        </authorList>
    </citation>
    <scope>IDENTIFICATION</scope>
    <source>
        <tissue evidence="4">Whole body</tissue>
    </source>
</reference>
<name>A0ABM4AX48_VANTA</name>
<feature type="compositionally biased region" description="Polar residues" evidence="1">
    <location>
        <begin position="99"/>
        <end position="120"/>
    </location>
</feature>
<feature type="domain" description="NADP-dependent oxidoreductase" evidence="2">
    <location>
        <begin position="1159"/>
        <end position="1432"/>
    </location>
</feature>
<dbReference type="InterPro" id="IPR020471">
    <property type="entry name" value="AKR"/>
</dbReference>
<feature type="region of interest" description="Disordered" evidence="1">
    <location>
        <begin position="96"/>
        <end position="158"/>
    </location>
</feature>
<accession>A0ABM4AX48</accession>
<feature type="region of interest" description="Disordered" evidence="1">
    <location>
        <begin position="405"/>
        <end position="432"/>
    </location>
</feature>
<organism evidence="3 4">
    <name type="scientific">Vanessa tameamea</name>
    <name type="common">Kamehameha butterfly</name>
    <dbReference type="NCBI Taxonomy" id="334116"/>
    <lineage>
        <taxon>Eukaryota</taxon>
        <taxon>Metazoa</taxon>
        <taxon>Ecdysozoa</taxon>
        <taxon>Arthropoda</taxon>
        <taxon>Hexapoda</taxon>
        <taxon>Insecta</taxon>
        <taxon>Pterygota</taxon>
        <taxon>Neoptera</taxon>
        <taxon>Endopterygota</taxon>
        <taxon>Lepidoptera</taxon>
        <taxon>Glossata</taxon>
        <taxon>Ditrysia</taxon>
        <taxon>Papilionoidea</taxon>
        <taxon>Nymphalidae</taxon>
        <taxon>Nymphalinae</taxon>
        <taxon>Vanessa</taxon>
    </lineage>
</organism>
<dbReference type="InterPro" id="IPR018170">
    <property type="entry name" value="Aldo/ket_reductase_CS"/>
</dbReference>
<evidence type="ECO:0000256" key="1">
    <source>
        <dbReference type="SAM" id="MobiDB-lite"/>
    </source>
</evidence>
<evidence type="ECO:0000313" key="3">
    <source>
        <dbReference type="Proteomes" id="UP001652626"/>
    </source>
</evidence>
<feature type="region of interest" description="Disordered" evidence="1">
    <location>
        <begin position="301"/>
        <end position="327"/>
    </location>
</feature>
<proteinExistence type="predicted"/>
<dbReference type="Pfam" id="PF00248">
    <property type="entry name" value="Aldo_ket_red"/>
    <property type="match status" value="1"/>
</dbReference>
<gene>
    <name evidence="4" type="primary">LOC113393654</name>
</gene>
<sequence length="1456" mass="164677">MIRTNYMAEIGHSTLLKYFTDTSKMSDLTSDAIKSNVPGEQKLRGVVSATATDFEPNDDSNKDDFVLTPVMSTTKEELTWTKGGMKLQKVVVSGEKSNESTTVNTTMSVTESTDSNTVRSETTEVHVTLTSKDLNDKSNQDKEEGDKEHDDSKKSTKIPKFKLRRAFDKIRREEQMPQEKIGHEPYLGMKVRSAIPRLKDVKYQQNAQENLTKNEEVQNENSPKLDDEFDKLYEETIEMDPFNNNRPVSEQFDELSTMETKFEEIIHSYDDNKVQHNTITSQQVVTEKVKSKIPLLKRKSEQEIEVRPQNRRSSLKKSLSIDDPKGKIPVATTKEKTIKTDVEKSKIIKSKASSESSTLTKSEIVSATKHKAESVTKTFTTQLSTTTKEISVSSKDKVEIERNTNTTPKDVPKCNIPVSQHTKEKRETEISNNNENISEQVTTETSTVLIDCKSVENDVDYIKSIQKNETQSEVKTTENVSSKVSTSLSESKSFDQSSYTSENVAIKETIDAINVTEISKINVEIQNVGTTEVKETIKVATLKYDNSLGAESESILNNNKTIPSNENTDEKGIINENCDITIKEVKKITTISTNTTEVASKTENTTFIENNEAQMYLDSNQTITNVKNDIKIEKNNLNKEKVITSKIEIESVKTSEDNLSEGFTESNSQLQRDFTLTSSKLVKSLGTNDNIAKNTIAKDTTTEIIQVQNTQEEQDSVVIIKQENADKLDKNPISIKENEEKQTINVSEGNHIHTKEMNSVKNGVEIEETGNDKKSLTNLSSQMKNIDDLEEEDIIILKGKVNRIISRLDSREQQIIKTELDDIPRDVCVTSKIANFEKPRQTGALHEGNTNNLDEKTNNRSDKPKIVDEILKSDTGLDINHNKHNTSIVDNSIDATRYNDNTSKDITNVLDKSNPFDYTSALDNNQFQSNYDAIYNKVHASIVNRLNSIEKKFKVTEFSEITENKIETINENEDDFKNSTNLKETKSLSEPNFFRNKKPNDAEDNLFTDKKEPVPKVDMYKEYRVKELDSDQRAKSLAELDLGDAVRGRVRQMVYRMNSMERMRLMRSDTVERKERLRKISITDRVALFEKKVVPIYTDEPSTHRPAPKPTTAAVEVLSEEKLQEKIAELTNAKIKYGKFDNMTSIELRDGSSMPVIALGTAMLDPKLVKHIICAAIDLGYRAIDAAYIYGNEKYVGEAIQTKIDDGTVRRDELYIISKLWSTFHRRDLVAKACKQSLETMGLEYFDLYLIHNPMSFKEGANPIPKIANVLQYSQHDYLEAWYGIEDLIRKGLVKRGGVSNFNSVQVERVVDKGKIKPVVNQVECHPYLTQQRLDDFCTTRNVKLSCFGVLGSKGTPLELKSGLPPAIDDPLVKVMSAGLGVKPGQLLIAYQIQTGRNVVVKTTDADHMWDNLQALNVKLDQSHISALNALNRNKRTFTFEGMGDTHRNYPFKIAF</sequence>
<dbReference type="InterPro" id="IPR023210">
    <property type="entry name" value="NADP_OxRdtase_dom"/>
</dbReference>
<dbReference type="Gene3D" id="3.20.20.100">
    <property type="entry name" value="NADP-dependent oxidoreductase domain"/>
    <property type="match status" value="1"/>
</dbReference>
<dbReference type="GeneID" id="113393654"/>
<feature type="region of interest" description="Disordered" evidence="1">
    <location>
        <begin position="842"/>
        <end position="861"/>
    </location>
</feature>